<reference evidence="1" key="1">
    <citation type="submission" date="2020-05" db="EMBL/GenBank/DDBJ databases">
        <authorList>
            <person name="Chiriac C."/>
            <person name="Salcher M."/>
            <person name="Ghai R."/>
            <person name="Kavagutti S V."/>
        </authorList>
    </citation>
    <scope>NUCLEOTIDE SEQUENCE</scope>
</reference>
<dbReference type="EMBL" id="CAEZZX010000119">
    <property type="protein sequence ID" value="CAB4780019.1"/>
    <property type="molecule type" value="Genomic_DNA"/>
</dbReference>
<name>A0A6J6W843_9ZZZZ</name>
<sequence>MTVPTGATGNVVALHRSVARKDVLKYARFDVVSTGHAVSGGGTFVKDPAWAVHCSFQASLKNAFALPQVEDAMFKGG</sequence>
<gene>
    <name evidence="1" type="ORF">UFOPK2938_00665</name>
</gene>
<protein>
    <submittedName>
        <fullName evidence="1">Unannotated protein</fullName>
    </submittedName>
</protein>
<organism evidence="1">
    <name type="scientific">freshwater metagenome</name>
    <dbReference type="NCBI Taxonomy" id="449393"/>
    <lineage>
        <taxon>unclassified sequences</taxon>
        <taxon>metagenomes</taxon>
        <taxon>ecological metagenomes</taxon>
    </lineage>
</organism>
<dbReference type="AlphaFoldDB" id="A0A6J6W843"/>
<accession>A0A6J6W843</accession>
<evidence type="ECO:0000313" key="1">
    <source>
        <dbReference type="EMBL" id="CAB4780019.1"/>
    </source>
</evidence>
<proteinExistence type="predicted"/>